<evidence type="ECO:0000313" key="8">
    <source>
        <dbReference type="Proteomes" id="UP000318405"/>
    </source>
</evidence>
<keyword evidence="3 5" id="KW-0479">Metal-binding</keyword>
<dbReference type="SUPFAM" id="SSF88723">
    <property type="entry name" value="PIN domain-like"/>
    <property type="match status" value="1"/>
</dbReference>
<comment type="cofactor">
    <cofactor evidence="5">
        <name>Mg(2+)</name>
        <dbReference type="ChEBI" id="CHEBI:18420"/>
    </cofactor>
</comment>
<keyword evidence="1 5" id="KW-1277">Toxin-antitoxin system</keyword>
<dbReference type="PANTHER" id="PTHR39664:SF2">
    <property type="entry name" value="NUCLEIC ACID-BINDING PROTEIN, CONTAINING PIN DOMAIN-RELATED"/>
    <property type="match status" value="1"/>
</dbReference>
<dbReference type="AlphaFoldDB" id="A0A556A864"/>
<dbReference type="InterPro" id="IPR002716">
    <property type="entry name" value="PIN_dom"/>
</dbReference>
<dbReference type="CDD" id="cd18683">
    <property type="entry name" value="PIN_VapC-like"/>
    <property type="match status" value="1"/>
</dbReference>
<feature type="binding site" evidence="5">
    <location>
        <position position="102"/>
    </location>
    <ligand>
        <name>Mg(2+)</name>
        <dbReference type="ChEBI" id="CHEBI:18420"/>
    </ligand>
</feature>
<feature type="binding site" evidence="5">
    <location>
        <position position="6"/>
    </location>
    <ligand>
        <name>Mg(2+)</name>
        <dbReference type="ChEBI" id="CHEBI:18420"/>
    </ligand>
</feature>
<dbReference type="Proteomes" id="UP000318405">
    <property type="component" value="Unassembled WGS sequence"/>
</dbReference>
<accession>A0A556A864</accession>
<dbReference type="OrthoDB" id="32974at2"/>
<keyword evidence="4 5" id="KW-0378">Hydrolase</keyword>
<dbReference type="InterPro" id="IPR029060">
    <property type="entry name" value="PIN-like_dom_sf"/>
</dbReference>
<dbReference type="Gene3D" id="3.40.50.1010">
    <property type="entry name" value="5'-nuclease"/>
    <property type="match status" value="1"/>
</dbReference>
<dbReference type="GO" id="GO:0000287">
    <property type="term" value="F:magnesium ion binding"/>
    <property type="evidence" value="ECO:0007669"/>
    <property type="project" value="UniProtKB-UniRule"/>
</dbReference>
<evidence type="ECO:0000256" key="2">
    <source>
        <dbReference type="ARBA" id="ARBA00022722"/>
    </source>
</evidence>
<keyword evidence="8" id="KW-1185">Reference proteome</keyword>
<keyword evidence="2 5" id="KW-0540">Nuclease</keyword>
<evidence type="ECO:0000259" key="6">
    <source>
        <dbReference type="Pfam" id="PF01850"/>
    </source>
</evidence>
<evidence type="ECO:0000256" key="5">
    <source>
        <dbReference type="HAMAP-Rule" id="MF_00265"/>
    </source>
</evidence>
<comment type="function">
    <text evidence="5">Toxic component of a toxin-antitoxin (TA) system. An RNase.</text>
</comment>
<dbReference type="Pfam" id="PF01850">
    <property type="entry name" value="PIN"/>
    <property type="match status" value="1"/>
</dbReference>
<dbReference type="RefSeq" id="WP_143951193.1">
    <property type="nucleotide sequence ID" value="NZ_BAABMB010000005.1"/>
</dbReference>
<dbReference type="InterPro" id="IPR022907">
    <property type="entry name" value="VapC_family"/>
</dbReference>
<comment type="similarity">
    <text evidence="5">Belongs to the PINc/VapC protein family.</text>
</comment>
<dbReference type="PANTHER" id="PTHR39664">
    <property type="match status" value="1"/>
</dbReference>
<comment type="caution">
    <text evidence="7">The sequence shown here is derived from an EMBL/GenBank/DDBJ whole genome shotgun (WGS) entry which is preliminary data.</text>
</comment>
<organism evidence="7 8">
    <name type="scientific">Verticiella sediminum</name>
    <dbReference type="NCBI Taxonomy" id="1247510"/>
    <lineage>
        <taxon>Bacteria</taxon>
        <taxon>Pseudomonadati</taxon>
        <taxon>Pseudomonadota</taxon>
        <taxon>Betaproteobacteria</taxon>
        <taxon>Burkholderiales</taxon>
        <taxon>Alcaligenaceae</taxon>
        <taxon>Verticiella</taxon>
    </lineage>
</organism>
<dbReference type="GO" id="GO:0004540">
    <property type="term" value="F:RNA nuclease activity"/>
    <property type="evidence" value="ECO:0007669"/>
    <property type="project" value="InterPro"/>
</dbReference>
<evidence type="ECO:0000313" key="7">
    <source>
        <dbReference type="EMBL" id="TSH89078.1"/>
    </source>
</evidence>
<reference evidence="7 8" key="1">
    <citation type="submission" date="2019-07" db="EMBL/GenBank/DDBJ databases">
        <title>Qingshengfaniella alkalisoli gen. nov., sp. nov., isolated from saline soil.</title>
        <authorList>
            <person name="Xu L."/>
            <person name="Huang X.-X."/>
            <person name="Sun J.-Q."/>
        </authorList>
    </citation>
    <scope>NUCLEOTIDE SEQUENCE [LARGE SCALE GENOMIC DNA]</scope>
    <source>
        <strain evidence="7 8">DSM 27279</strain>
    </source>
</reference>
<protein>
    <recommendedName>
        <fullName evidence="5">Ribonuclease VapC</fullName>
        <shortName evidence="5">RNase VapC</shortName>
        <ecNumber evidence="5">3.1.-.-</ecNumber>
    </recommendedName>
    <alternativeName>
        <fullName evidence="5">Toxin VapC</fullName>
    </alternativeName>
</protein>
<dbReference type="GO" id="GO:0090729">
    <property type="term" value="F:toxin activity"/>
    <property type="evidence" value="ECO:0007669"/>
    <property type="project" value="UniProtKB-KW"/>
</dbReference>
<gene>
    <name evidence="5" type="primary">vapC</name>
    <name evidence="7" type="ORF">FOZ76_26060</name>
</gene>
<dbReference type="EC" id="3.1.-.-" evidence="5"/>
<name>A0A556A864_9BURK</name>
<keyword evidence="5" id="KW-0800">Toxin</keyword>
<evidence type="ECO:0000256" key="1">
    <source>
        <dbReference type="ARBA" id="ARBA00022649"/>
    </source>
</evidence>
<dbReference type="HAMAP" id="MF_00265">
    <property type="entry name" value="VapC_Nob1"/>
    <property type="match status" value="1"/>
</dbReference>
<keyword evidence="5" id="KW-0460">Magnesium</keyword>
<dbReference type="GO" id="GO:0016787">
    <property type="term" value="F:hydrolase activity"/>
    <property type="evidence" value="ECO:0007669"/>
    <property type="project" value="UniProtKB-KW"/>
</dbReference>
<feature type="domain" description="PIN" evidence="6">
    <location>
        <begin position="5"/>
        <end position="124"/>
    </location>
</feature>
<sequence length="150" mass="16747">MNLAIDTDVLVRLLVADDEDQSSRAAILIETAHEYGVPVLVPLGVMLETEWVLRSRYKLPREDIMNALTGILETRGMEVEVPEILEEALRMFEDDEAADFADCMHVATAVHRGCSLVTFDKRAATLPGAMLFPQLWDPASALVDPPRTRR</sequence>
<evidence type="ECO:0000256" key="3">
    <source>
        <dbReference type="ARBA" id="ARBA00022723"/>
    </source>
</evidence>
<proteinExistence type="inferred from homology"/>
<evidence type="ECO:0000256" key="4">
    <source>
        <dbReference type="ARBA" id="ARBA00022801"/>
    </source>
</evidence>
<dbReference type="EMBL" id="VLTJ01000042">
    <property type="protein sequence ID" value="TSH89078.1"/>
    <property type="molecule type" value="Genomic_DNA"/>
</dbReference>